<protein>
    <recommendedName>
        <fullName evidence="2">Heparan-alpha-glucosaminide N-acetyltransferase catalytic domain-containing protein</fullName>
    </recommendedName>
</protein>
<feature type="transmembrane region" description="Helical" evidence="1">
    <location>
        <begin position="311"/>
        <end position="330"/>
    </location>
</feature>
<evidence type="ECO:0000256" key="1">
    <source>
        <dbReference type="SAM" id="Phobius"/>
    </source>
</evidence>
<feature type="transmembrane region" description="Helical" evidence="1">
    <location>
        <begin position="86"/>
        <end position="103"/>
    </location>
</feature>
<gene>
    <name evidence="3" type="ORF">AMJ83_07265</name>
</gene>
<evidence type="ECO:0000313" key="4">
    <source>
        <dbReference type="Proteomes" id="UP000051373"/>
    </source>
</evidence>
<proteinExistence type="predicted"/>
<sequence>MNKRYLFLDMLRAIAVAEMIHGHSLDGLLDIALRDTPFFTSWIHVRGYTAPIFLFAAGFVLAVATLPRMGEYSHLSNTLRRRLQRLFFVILLGYSMYLPYFSLRKTILSIGSPAWHSFLQVDILRCIGVSGLIVQVWLLLKPRQKVTWLFIGLLTVVLPILTPAVRNSSLVSGLPDFVRYYFMDSRFPLFDYSSYPLLGFLIGYLFVKQRCVWPMYSLLAALLFIVVAQLLNRAGVIPTLQSFMTKGGVIILLTVFLERFERLWEKLPSPVEYFGRESIVVYVLHVVVIYGSVLNKGLNVYWGATLSYRELYCFVVWLLAAMVLLAYVWHRLKHEHISVARWVKKTIYWSFLIVFLLKPY</sequence>
<feature type="transmembrane region" description="Helical" evidence="1">
    <location>
        <begin position="273"/>
        <end position="291"/>
    </location>
</feature>
<feature type="transmembrane region" description="Helical" evidence="1">
    <location>
        <begin position="185"/>
        <end position="206"/>
    </location>
</feature>
<reference evidence="3 4" key="1">
    <citation type="journal article" date="2015" name="Microbiome">
        <title>Genomic resolution of linkages in carbon, nitrogen, and sulfur cycling among widespread estuary sediment bacteria.</title>
        <authorList>
            <person name="Baker B.J."/>
            <person name="Lazar C.S."/>
            <person name="Teske A.P."/>
            <person name="Dick G.J."/>
        </authorList>
    </citation>
    <scope>NUCLEOTIDE SEQUENCE [LARGE SCALE GENOMIC DNA]</scope>
    <source>
        <strain evidence="3">SM23_42</strain>
    </source>
</reference>
<feature type="transmembrane region" description="Helical" evidence="1">
    <location>
        <begin position="115"/>
        <end position="139"/>
    </location>
</feature>
<keyword evidence="1" id="KW-0812">Transmembrane</keyword>
<evidence type="ECO:0000313" key="3">
    <source>
        <dbReference type="EMBL" id="KPK63363.1"/>
    </source>
</evidence>
<keyword evidence="1" id="KW-1133">Transmembrane helix</keyword>
<feature type="domain" description="Heparan-alpha-glucosaminide N-acetyltransferase catalytic" evidence="2">
    <location>
        <begin position="4"/>
        <end position="212"/>
    </location>
</feature>
<accession>A0A0S8FRJ7</accession>
<dbReference type="EMBL" id="LJUJ01000014">
    <property type="protein sequence ID" value="KPK63363.1"/>
    <property type="molecule type" value="Genomic_DNA"/>
</dbReference>
<comment type="caution">
    <text evidence="3">The sequence shown here is derived from an EMBL/GenBank/DDBJ whole genome shotgun (WGS) entry which is preliminary data.</text>
</comment>
<name>A0A0S8FRJ7_UNCW3</name>
<feature type="transmembrane region" description="Helical" evidence="1">
    <location>
        <begin position="48"/>
        <end position="66"/>
    </location>
</feature>
<feature type="transmembrane region" description="Helical" evidence="1">
    <location>
        <begin position="146"/>
        <end position="165"/>
    </location>
</feature>
<dbReference type="InterPro" id="IPR012429">
    <property type="entry name" value="HGSNAT_cat"/>
</dbReference>
<feature type="transmembrane region" description="Helical" evidence="1">
    <location>
        <begin position="213"/>
        <end position="231"/>
    </location>
</feature>
<evidence type="ECO:0000259" key="2">
    <source>
        <dbReference type="Pfam" id="PF07786"/>
    </source>
</evidence>
<dbReference type="AlphaFoldDB" id="A0A0S8FRJ7"/>
<dbReference type="STRING" id="1703779.AMJ83_07265"/>
<feature type="transmembrane region" description="Helical" evidence="1">
    <location>
        <begin position="243"/>
        <end position="261"/>
    </location>
</feature>
<dbReference type="Proteomes" id="UP000051373">
    <property type="component" value="Unassembled WGS sequence"/>
</dbReference>
<dbReference type="Pfam" id="PF07786">
    <property type="entry name" value="HGSNAT_cat"/>
    <property type="match status" value="1"/>
</dbReference>
<keyword evidence="1" id="KW-0472">Membrane</keyword>
<organism evidence="3 4">
    <name type="scientific">candidate division WOR_3 bacterium SM23_42</name>
    <dbReference type="NCBI Taxonomy" id="1703779"/>
    <lineage>
        <taxon>Bacteria</taxon>
        <taxon>Bacteria division WOR-3</taxon>
    </lineage>
</organism>